<proteinExistence type="predicted"/>
<accession>A0ACC0CAY0</accession>
<keyword evidence="2" id="KW-1185">Reference proteome</keyword>
<dbReference type="Proteomes" id="UP001060085">
    <property type="component" value="Linkage Group LG01"/>
</dbReference>
<organism evidence="1 2">
    <name type="scientific">Catharanthus roseus</name>
    <name type="common">Madagascar periwinkle</name>
    <name type="synonym">Vinca rosea</name>
    <dbReference type="NCBI Taxonomy" id="4058"/>
    <lineage>
        <taxon>Eukaryota</taxon>
        <taxon>Viridiplantae</taxon>
        <taxon>Streptophyta</taxon>
        <taxon>Embryophyta</taxon>
        <taxon>Tracheophyta</taxon>
        <taxon>Spermatophyta</taxon>
        <taxon>Magnoliopsida</taxon>
        <taxon>eudicotyledons</taxon>
        <taxon>Gunneridae</taxon>
        <taxon>Pentapetalae</taxon>
        <taxon>asterids</taxon>
        <taxon>lamiids</taxon>
        <taxon>Gentianales</taxon>
        <taxon>Apocynaceae</taxon>
        <taxon>Rauvolfioideae</taxon>
        <taxon>Vinceae</taxon>
        <taxon>Catharanthinae</taxon>
        <taxon>Catharanthus</taxon>
    </lineage>
</organism>
<evidence type="ECO:0000313" key="1">
    <source>
        <dbReference type="EMBL" id="KAI5682044.1"/>
    </source>
</evidence>
<sequence length="122" mass="14501">MKVNTYSIVTRYLRSRTSDRRTYVTLGCERRGVNKSSTKLRVDDEEEVRIKRWANDHENWQLFLHDGRHNNVIGVYNHGRTQAARLTEEQQIPTEQFRKSHLPPRNILRFFQEQNVGCAMSI</sequence>
<dbReference type="EMBL" id="CM044701">
    <property type="protein sequence ID" value="KAI5682044.1"/>
    <property type="molecule type" value="Genomic_DNA"/>
</dbReference>
<comment type="caution">
    <text evidence="1">The sequence shown here is derived from an EMBL/GenBank/DDBJ whole genome shotgun (WGS) entry which is preliminary data.</text>
</comment>
<name>A0ACC0CAY0_CATRO</name>
<reference evidence="2" key="1">
    <citation type="journal article" date="2023" name="Nat. Plants">
        <title>Single-cell RNA sequencing provides a high-resolution roadmap for understanding the multicellular compartmentation of specialized metabolism.</title>
        <authorList>
            <person name="Sun S."/>
            <person name="Shen X."/>
            <person name="Li Y."/>
            <person name="Li Y."/>
            <person name="Wang S."/>
            <person name="Li R."/>
            <person name="Zhang H."/>
            <person name="Shen G."/>
            <person name="Guo B."/>
            <person name="Wei J."/>
            <person name="Xu J."/>
            <person name="St-Pierre B."/>
            <person name="Chen S."/>
            <person name="Sun C."/>
        </authorList>
    </citation>
    <scope>NUCLEOTIDE SEQUENCE [LARGE SCALE GENOMIC DNA]</scope>
</reference>
<protein>
    <submittedName>
        <fullName evidence="1">Uncharacterized protein</fullName>
    </submittedName>
</protein>
<gene>
    <name evidence="1" type="ORF">M9H77_03272</name>
</gene>
<evidence type="ECO:0000313" key="2">
    <source>
        <dbReference type="Proteomes" id="UP001060085"/>
    </source>
</evidence>